<keyword evidence="3" id="KW-0418">Kinase</keyword>
<feature type="region of interest" description="Disordered" evidence="1">
    <location>
        <begin position="311"/>
        <end position="428"/>
    </location>
</feature>
<gene>
    <name evidence="3" type="ORF">BKA12_000296</name>
</gene>
<feature type="compositionally biased region" description="Low complexity" evidence="1">
    <location>
        <begin position="343"/>
        <end position="365"/>
    </location>
</feature>
<dbReference type="Proteomes" id="UP000523863">
    <property type="component" value="Unassembled WGS sequence"/>
</dbReference>
<dbReference type="EMBL" id="JACHBL010000001">
    <property type="protein sequence ID" value="MBB5597216.1"/>
    <property type="molecule type" value="Genomic_DNA"/>
</dbReference>
<dbReference type="SUPFAM" id="SSF56112">
    <property type="entry name" value="Protein kinase-like (PK-like)"/>
    <property type="match status" value="1"/>
</dbReference>
<dbReference type="AlphaFoldDB" id="A0A7W9DAP0"/>
<evidence type="ECO:0000313" key="4">
    <source>
        <dbReference type="Proteomes" id="UP000523863"/>
    </source>
</evidence>
<dbReference type="Gene3D" id="3.90.1200.10">
    <property type="match status" value="1"/>
</dbReference>
<dbReference type="InterPro" id="IPR002575">
    <property type="entry name" value="Aminoglycoside_PTrfase"/>
</dbReference>
<dbReference type="InterPro" id="IPR011009">
    <property type="entry name" value="Kinase-like_dom_sf"/>
</dbReference>
<keyword evidence="4" id="KW-1185">Reference proteome</keyword>
<dbReference type="RefSeq" id="WP_183640154.1">
    <property type="nucleotide sequence ID" value="NZ_JACHBL010000001.1"/>
</dbReference>
<protein>
    <submittedName>
        <fullName evidence="3">Aminoglycoside phosphotransferase (APT) family kinase protein</fullName>
    </submittedName>
</protein>
<name>A0A7W9DAP0_9MICC</name>
<evidence type="ECO:0000259" key="2">
    <source>
        <dbReference type="Pfam" id="PF01636"/>
    </source>
</evidence>
<organism evidence="3 4">
    <name type="scientific">Neomicrococcus lactis</name>
    <dbReference type="NCBI Taxonomy" id="732241"/>
    <lineage>
        <taxon>Bacteria</taxon>
        <taxon>Bacillati</taxon>
        <taxon>Actinomycetota</taxon>
        <taxon>Actinomycetes</taxon>
        <taxon>Micrococcales</taxon>
        <taxon>Micrococcaceae</taxon>
        <taxon>Neomicrococcus</taxon>
    </lineage>
</organism>
<feature type="domain" description="Aminoglycoside phosphotransferase" evidence="2">
    <location>
        <begin position="39"/>
        <end position="255"/>
    </location>
</feature>
<feature type="compositionally biased region" description="Acidic residues" evidence="1">
    <location>
        <begin position="366"/>
        <end position="394"/>
    </location>
</feature>
<evidence type="ECO:0000313" key="3">
    <source>
        <dbReference type="EMBL" id="MBB5597216.1"/>
    </source>
</evidence>
<dbReference type="Pfam" id="PF01636">
    <property type="entry name" value="APH"/>
    <property type="match status" value="1"/>
</dbReference>
<proteinExistence type="predicted"/>
<keyword evidence="3" id="KW-0808">Transferase</keyword>
<dbReference type="GO" id="GO:0016301">
    <property type="term" value="F:kinase activity"/>
    <property type="evidence" value="ECO:0007669"/>
    <property type="project" value="UniProtKB-KW"/>
</dbReference>
<evidence type="ECO:0000256" key="1">
    <source>
        <dbReference type="SAM" id="MobiDB-lite"/>
    </source>
</evidence>
<accession>A0A7W9DAP0</accession>
<comment type="caution">
    <text evidence="3">The sequence shown here is derived from an EMBL/GenBank/DDBJ whole genome shotgun (WGS) entry which is preliminary data.</text>
</comment>
<sequence>MKRTAMELAALATAAVPGLTPSGVASIPDEPEDFDSAMIVDESKQRWRVRAPRHEEASMRLERELTVLHAFTPAVRAELPFLIPSVAGTIRQGALRSFVYNHVHGANYDLEGMSRLGEATAIQIGKALAAIHDIPDEIAERGDFPAYTAEEFRQRRLNELDQAAMTGKIPVTLLRRWEHALEDVNLWRFNPTLVHGDLHEESFLINDSRVVAISGWTDVHVGDPADDFAWLQASDDPAFVTAVMDAYVAARGEHADPHISRRAALAAEFALAQWLSRSLASGDEEAIAEAHQMLEDLDKDIREFGGQPISVIEQPQMPMHSPAVAEESPLSEDDDAARPGAKASDSSESVESVDSANEGADASASDSDEEDVNSSEESDEESDDSEVSEDDWDENPGVVLTDVSDETSAHPIVEPENNTDSTEDSTKR</sequence>
<reference evidence="3 4" key="1">
    <citation type="submission" date="2020-08" db="EMBL/GenBank/DDBJ databases">
        <title>Sequencing the genomes of 1000 actinobacteria strains.</title>
        <authorList>
            <person name="Klenk H.-P."/>
        </authorList>
    </citation>
    <scope>NUCLEOTIDE SEQUENCE [LARGE SCALE GENOMIC DNA]</scope>
    <source>
        <strain evidence="3 4">DSM 23694</strain>
    </source>
</reference>